<dbReference type="AlphaFoldDB" id="C8W512"/>
<evidence type="ECO:0000256" key="1">
    <source>
        <dbReference type="SAM" id="MobiDB-lite"/>
    </source>
</evidence>
<protein>
    <submittedName>
        <fullName evidence="2">Uncharacterized protein</fullName>
    </submittedName>
</protein>
<reference evidence="2 3" key="1">
    <citation type="journal article" date="2009" name="Stand. Genomic Sci.">
        <title>Complete genome sequence of Desulfotomaculum acetoxidans type strain (5575).</title>
        <authorList>
            <person name="Spring S."/>
            <person name="Lapidus A."/>
            <person name="Schroder M."/>
            <person name="Gleim D."/>
            <person name="Sims D."/>
            <person name="Meincke L."/>
            <person name="Glavina Del Rio T."/>
            <person name="Tice H."/>
            <person name="Copeland A."/>
            <person name="Cheng J.F."/>
            <person name="Lucas S."/>
            <person name="Chen F."/>
            <person name="Nolan M."/>
            <person name="Bruce D."/>
            <person name="Goodwin L."/>
            <person name="Pitluck S."/>
            <person name="Ivanova N."/>
            <person name="Mavromatis K."/>
            <person name="Mikhailova N."/>
            <person name="Pati A."/>
            <person name="Chen A."/>
            <person name="Palaniappan K."/>
            <person name="Land M."/>
            <person name="Hauser L."/>
            <person name="Chang Y.J."/>
            <person name="Jeffries C.D."/>
            <person name="Chain P."/>
            <person name="Saunders E."/>
            <person name="Brettin T."/>
            <person name="Detter J.C."/>
            <person name="Goker M."/>
            <person name="Bristow J."/>
            <person name="Eisen J.A."/>
            <person name="Markowitz V."/>
            <person name="Hugenholtz P."/>
            <person name="Kyrpides N.C."/>
            <person name="Klenk H.P."/>
            <person name="Han C."/>
        </authorList>
    </citation>
    <scope>NUCLEOTIDE SEQUENCE [LARGE SCALE GENOMIC DNA]</scope>
    <source>
        <strain evidence="3">ATCC 49208 / DSM 771 / VKM B-1644</strain>
    </source>
</reference>
<accession>C8W512</accession>
<dbReference type="Proteomes" id="UP000002217">
    <property type="component" value="Chromosome"/>
</dbReference>
<organism evidence="2 3">
    <name type="scientific">Desulfofarcimen acetoxidans (strain ATCC 49208 / DSM 771 / KCTC 5769 / VKM B-1644 / 5575)</name>
    <name type="common">Desulfotomaculum acetoxidans</name>
    <dbReference type="NCBI Taxonomy" id="485916"/>
    <lineage>
        <taxon>Bacteria</taxon>
        <taxon>Bacillati</taxon>
        <taxon>Bacillota</taxon>
        <taxon>Clostridia</taxon>
        <taxon>Eubacteriales</taxon>
        <taxon>Peptococcaceae</taxon>
        <taxon>Desulfofarcimen</taxon>
    </lineage>
</organism>
<feature type="region of interest" description="Disordered" evidence="1">
    <location>
        <begin position="147"/>
        <end position="185"/>
    </location>
</feature>
<evidence type="ECO:0000313" key="2">
    <source>
        <dbReference type="EMBL" id="ACV61364.1"/>
    </source>
</evidence>
<evidence type="ECO:0000313" key="3">
    <source>
        <dbReference type="Proteomes" id="UP000002217"/>
    </source>
</evidence>
<gene>
    <name evidence="2" type="ordered locus">Dtox_0433</name>
</gene>
<dbReference type="EMBL" id="CP001720">
    <property type="protein sequence ID" value="ACV61364.1"/>
    <property type="molecule type" value="Genomic_DNA"/>
</dbReference>
<dbReference type="KEGG" id="dae:Dtox_0433"/>
<dbReference type="eggNOG" id="ENOG5033KZM">
    <property type="taxonomic scope" value="Bacteria"/>
</dbReference>
<sequence length="216" mass="23893">MKTVYAFIRHQGNSLAVDFPLNIYDMPDHLGSIGVRLPPGKVAVADTKDLSVKLTGLNEVGEAIVEKLAGSDSLVDINTLCQAIEQACPYGYEDMADRLAASDSKSAKELMQVVDEFIQTQQSQQMGGILRRFLYIRRRLFVAGKEAASMDKGKKSQQKQENGDAHAPPGKRYTVPPPKDTTRCKGCPYPRVGFICWKLPADRYGQDRQAGEVRTD</sequence>
<dbReference type="HOGENOM" id="CLU_1275961_0_0_9"/>
<keyword evidence="3" id="KW-1185">Reference proteome</keyword>
<name>C8W512_DESAS</name>
<dbReference type="RefSeq" id="WP_015756085.1">
    <property type="nucleotide sequence ID" value="NC_013216.1"/>
</dbReference>
<proteinExistence type="predicted"/>